<dbReference type="AlphaFoldDB" id="A0A927FAS7"/>
<protein>
    <submittedName>
        <fullName evidence="2">DUF4365 domain-containing protein</fullName>
    </submittedName>
</protein>
<dbReference type="InterPro" id="IPR025375">
    <property type="entry name" value="DUF4365"/>
</dbReference>
<dbReference type="Proteomes" id="UP000622317">
    <property type="component" value="Unassembled WGS sequence"/>
</dbReference>
<proteinExistence type="predicted"/>
<keyword evidence="3" id="KW-1185">Reference proteome</keyword>
<organism evidence="2 3">
    <name type="scientific">Pelagicoccus enzymogenes</name>
    <dbReference type="NCBI Taxonomy" id="2773457"/>
    <lineage>
        <taxon>Bacteria</taxon>
        <taxon>Pseudomonadati</taxon>
        <taxon>Verrucomicrobiota</taxon>
        <taxon>Opitutia</taxon>
        <taxon>Puniceicoccales</taxon>
        <taxon>Pelagicoccaceae</taxon>
        <taxon>Pelagicoccus</taxon>
    </lineage>
</organism>
<evidence type="ECO:0000259" key="1">
    <source>
        <dbReference type="Pfam" id="PF14280"/>
    </source>
</evidence>
<sequence length="85" mass="9841">MDLPKQTIQKRKESESYAIVLYPLRKLGIFRNVTENDYGIDFEIELIQNGKVTGRNLKAQIKASDNLSVRKSERTEKGSYQYLCV</sequence>
<feature type="domain" description="DUF4365" evidence="1">
    <location>
        <begin position="13"/>
        <end position="75"/>
    </location>
</feature>
<name>A0A927FAS7_9BACT</name>
<evidence type="ECO:0000313" key="2">
    <source>
        <dbReference type="EMBL" id="MBD5781652.1"/>
    </source>
</evidence>
<dbReference type="EMBL" id="JACYFG010000051">
    <property type="protein sequence ID" value="MBD5781652.1"/>
    <property type="molecule type" value="Genomic_DNA"/>
</dbReference>
<comment type="caution">
    <text evidence="2">The sequence shown here is derived from an EMBL/GenBank/DDBJ whole genome shotgun (WGS) entry which is preliminary data.</text>
</comment>
<accession>A0A927FAS7</accession>
<dbReference type="RefSeq" id="WP_191618736.1">
    <property type="nucleotide sequence ID" value="NZ_JACYFG010000051.1"/>
</dbReference>
<dbReference type="Pfam" id="PF14280">
    <property type="entry name" value="DUF4365"/>
    <property type="match status" value="1"/>
</dbReference>
<evidence type="ECO:0000313" key="3">
    <source>
        <dbReference type="Proteomes" id="UP000622317"/>
    </source>
</evidence>
<reference evidence="2" key="1">
    <citation type="submission" date="2020-09" db="EMBL/GenBank/DDBJ databases">
        <title>Pelagicoccus enzymogenes sp. nov. with an EPS production, isolated from marine sediment.</title>
        <authorList>
            <person name="Feng X."/>
        </authorList>
    </citation>
    <scope>NUCLEOTIDE SEQUENCE</scope>
    <source>
        <strain evidence="2">NFK12</strain>
    </source>
</reference>
<gene>
    <name evidence="2" type="ORF">IEN85_19280</name>
</gene>